<keyword evidence="1" id="KW-0472">Membrane</keyword>
<gene>
    <name evidence="2" type="ORF">COT63_02390</name>
</gene>
<evidence type="ECO:0000313" key="2">
    <source>
        <dbReference type="EMBL" id="PIS14980.1"/>
    </source>
</evidence>
<evidence type="ECO:0000313" key="3">
    <source>
        <dbReference type="Proteomes" id="UP000231282"/>
    </source>
</evidence>
<dbReference type="InterPro" id="IPR019734">
    <property type="entry name" value="TPR_rpt"/>
</dbReference>
<reference evidence="3" key="1">
    <citation type="submission" date="2017-09" db="EMBL/GenBank/DDBJ databases">
        <title>Depth-based differentiation of microbial function through sediment-hosted aquifers and enrichment of novel symbionts in the deep terrestrial subsurface.</title>
        <authorList>
            <person name="Probst A.J."/>
            <person name="Ladd B."/>
            <person name="Jarett J.K."/>
            <person name="Geller-Mcgrath D.E."/>
            <person name="Sieber C.M.K."/>
            <person name="Emerson J.B."/>
            <person name="Anantharaman K."/>
            <person name="Thomas B.C."/>
            <person name="Malmstrom R."/>
            <person name="Stieglmeier M."/>
            <person name="Klingl A."/>
            <person name="Woyke T."/>
            <person name="Ryan C.M."/>
            <person name="Banfield J.F."/>
        </authorList>
    </citation>
    <scope>NUCLEOTIDE SEQUENCE [LARGE SCALE GENOMIC DNA]</scope>
</reference>
<organism evidence="2 3">
    <name type="scientific">Candidatus Shapirobacteria bacterium CG09_land_8_20_14_0_10_38_17</name>
    <dbReference type="NCBI Taxonomy" id="1974884"/>
    <lineage>
        <taxon>Bacteria</taxon>
        <taxon>Candidatus Shapironibacteriota</taxon>
    </lineage>
</organism>
<evidence type="ECO:0000256" key="1">
    <source>
        <dbReference type="SAM" id="Phobius"/>
    </source>
</evidence>
<dbReference type="InterPro" id="IPR011990">
    <property type="entry name" value="TPR-like_helical_dom_sf"/>
</dbReference>
<dbReference type="Proteomes" id="UP000231282">
    <property type="component" value="Unassembled WGS sequence"/>
</dbReference>
<protein>
    <submittedName>
        <fullName evidence="2">Uncharacterized protein</fullName>
    </submittedName>
</protein>
<proteinExistence type="predicted"/>
<sequence length="180" mass="21226">MDKIKTWRHNFLKLLPHHYRIITEKVIKKPIFPAFLLFTLFIISFFLPQNQRFQEAKIAILKNKQNIDAHLVLLDELINANDWERAEKELIFLENSSPQLDNQQKEKLKQATVQYNESTKEGCQNLIKNWQTFLEKNPNYKIGWLALAYYQAKLGDKEAAKKSIEKAQSIDPGLSYDEDF</sequence>
<keyword evidence="1" id="KW-0812">Transmembrane</keyword>
<dbReference type="Gene3D" id="1.25.40.10">
    <property type="entry name" value="Tetratricopeptide repeat domain"/>
    <property type="match status" value="1"/>
</dbReference>
<comment type="caution">
    <text evidence="2">The sequence shown here is derived from an EMBL/GenBank/DDBJ whole genome shotgun (WGS) entry which is preliminary data.</text>
</comment>
<name>A0A2H0WQQ7_9BACT</name>
<dbReference type="EMBL" id="PEZH01000048">
    <property type="protein sequence ID" value="PIS14980.1"/>
    <property type="molecule type" value="Genomic_DNA"/>
</dbReference>
<dbReference type="Pfam" id="PF13181">
    <property type="entry name" value="TPR_8"/>
    <property type="match status" value="1"/>
</dbReference>
<keyword evidence="1" id="KW-1133">Transmembrane helix</keyword>
<dbReference type="AlphaFoldDB" id="A0A2H0WQQ7"/>
<dbReference type="SUPFAM" id="SSF48452">
    <property type="entry name" value="TPR-like"/>
    <property type="match status" value="1"/>
</dbReference>
<accession>A0A2H0WQQ7</accession>
<feature type="transmembrane region" description="Helical" evidence="1">
    <location>
        <begin position="30"/>
        <end position="47"/>
    </location>
</feature>